<accession>A0ABY4VIC7</accession>
<evidence type="ECO:0000313" key="2">
    <source>
        <dbReference type="Proteomes" id="UP001055658"/>
    </source>
</evidence>
<dbReference type="EMBL" id="CP092418">
    <property type="protein sequence ID" value="USD23136.1"/>
    <property type="molecule type" value="Genomic_DNA"/>
</dbReference>
<gene>
    <name evidence="1" type="ORF">MJO52_08365</name>
</gene>
<dbReference type="RefSeq" id="WP_252085483.1">
    <property type="nucleotide sequence ID" value="NZ_CP092418.1"/>
</dbReference>
<organism evidence="1 2">
    <name type="scientific">Microbulbifer variabilis</name>
    <dbReference type="NCBI Taxonomy" id="266805"/>
    <lineage>
        <taxon>Bacteria</taxon>
        <taxon>Pseudomonadati</taxon>
        <taxon>Pseudomonadota</taxon>
        <taxon>Gammaproteobacteria</taxon>
        <taxon>Cellvibrionales</taxon>
        <taxon>Microbulbiferaceae</taxon>
        <taxon>Microbulbifer</taxon>
    </lineage>
</organism>
<protein>
    <submittedName>
        <fullName evidence="1">Uncharacterized protein</fullName>
    </submittedName>
</protein>
<name>A0ABY4VIC7_9GAMM</name>
<sequence length="78" mass="8728">MPNTKPTRESYLPPDFEEQLDKLISSQGTDVDLGEELQQSIMAICREVNDALTKSFSDISTTGFEMDDQIKGQGENNE</sequence>
<reference evidence="1" key="1">
    <citation type="submission" date="2022-02" db="EMBL/GenBank/DDBJ databases">
        <title>Coral-associated bacteria.</title>
        <authorList>
            <person name="Tang K."/>
            <person name="Wang X."/>
        </authorList>
    </citation>
    <scope>NUCLEOTIDE SEQUENCE</scope>
    <source>
        <strain evidence="1">SCSIO 43006</strain>
    </source>
</reference>
<evidence type="ECO:0000313" key="1">
    <source>
        <dbReference type="EMBL" id="USD23136.1"/>
    </source>
</evidence>
<dbReference type="Proteomes" id="UP001055658">
    <property type="component" value="Chromosome"/>
</dbReference>
<proteinExistence type="predicted"/>
<keyword evidence="2" id="KW-1185">Reference proteome</keyword>